<organism evidence="13 14">
    <name type="scientific">Amphibalanus amphitrite</name>
    <name type="common">Striped barnacle</name>
    <name type="synonym">Balanus amphitrite</name>
    <dbReference type="NCBI Taxonomy" id="1232801"/>
    <lineage>
        <taxon>Eukaryota</taxon>
        <taxon>Metazoa</taxon>
        <taxon>Ecdysozoa</taxon>
        <taxon>Arthropoda</taxon>
        <taxon>Crustacea</taxon>
        <taxon>Multicrustacea</taxon>
        <taxon>Cirripedia</taxon>
        <taxon>Thoracica</taxon>
        <taxon>Thoracicalcarea</taxon>
        <taxon>Balanomorpha</taxon>
        <taxon>Balanoidea</taxon>
        <taxon>Balanidae</taxon>
        <taxon>Amphibalaninae</taxon>
        <taxon>Amphibalanus</taxon>
    </lineage>
</organism>
<evidence type="ECO:0000256" key="5">
    <source>
        <dbReference type="ARBA" id="ARBA00022832"/>
    </source>
</evidence>
<comment type="caution">
    <text evidence="13">The sequence shown here is derived from an EMBL/GenBank/DDBJ whole genome shotgun (WGS) entry which is preliminary data.</text>
</comment>
<evidence type="ECO:0000256" key="9">
    <source>
        <dbReference type="ARBA" id="ARBA00023160"/>
    </source>
</evidence>
<dbReference type="GO" id="GO:0005789">
    <property type="term" value="C:endoplasmic reticulum membrane"/>
    <property type="evidence" value="ECO:0007669"/>
    <property type="project" value="TreeGrafter"/>
</dbReference>
<dbReference type="GO" id="GO:0034625">
    <property type="term" value="P:fatty acid elongation, monounsaturated fatty acid"/>
    <property type="evidence" value="ECO:0007669"/>
    <property type="project" value="TreeGrafter"/>
</dbReference>
<evidence type="ECO:0000256" key="3">
    <source>
        <dbReference type="ARBA" id="ARBA00022679"/>
    </source>
</evidence>
<keyword evidence="9 10" id="KW-0275">Fatty acid biosynthesis</keyword>
<evidence type="ECO:0000313" key="13">
    <source>
        <dbReference type="EMBL" id="KAF0291157.1"/>
    </source>
</evidence>
<keyword evidence="2 10" id="KW-0444">Lipid biosynthesis</keyword>
<feature type="transmembrane region" description="Helical" evidence="10">
    <location>
        <begin position="228"/>
        <end position="249"/>
    </location>
</feature>
<keyword evidence="5 10" id="KW-0276">Fatty acid metabolism</keyword>
<comment type="similarity">
    <text evidence="10">Belongs to the ELO family.</text>
</comment>
<feature type="transmembrane region" description="Helical" evidence="10">
    <location>
        <begin position="198"/>
        <end position="216"/>
    </location>
</feature>
<dbReference type="PANTHER" id="PTHR11157">
    <property type="entry name" value="FATTY ACID ACYL TRANSFERASE-RELATED"/>
    <property type="match status" value="1"/>
</dbReference>
<keyword evidence="8 10" id="KW-0472">Membrane</keyword>
<comment type="subcellular location">
    <subcellularLocation>
        <location evidence="1">Membrane</location>
        <topology evidence="1">Multi-pass membrane protein</topology>
    </subcellularLocation>
</comment>
<feature type="transmembrane region" description="Helical" evidence="10">
    <location>
        <begin position="59"/>
        <end position="78"/>
    </location>
</feature>
<keyword evidence="6 10" id="KW-1133">Transmembrane helix</keyword>
<evidence type="ECO:0000256" key="8">
    <source>
        <dbReference type="ARBA" id="ARBA00023136"/>
    </source>
</evidence>
<feature type="transmembrane region" description="Helical" evidence="10">
    <location>
        <begin position="25"/>
        <end position="47"/>
    </location>
</feature>
<dbReference type="OrthoDB" id="434092at2759"/>
<evidence type="ECO:0000256" key="1">
    <source>
        <dbReference type="ARBA" id="ARBA00004141"/>
    </source>
</evidence>
<feature type="transmembrane region" description="Helical" evidence="10">
    <location>
        <begin position="162"/>
        <end position="186"/>
    </location>
</feature>
<keyword evidence="4 10" id="KW-0812">Transmembrane</keyword>
<dbReference type="GO" id="GO:0042761">
    <property type="term" value="P:very long-chain fatty acid biosynthetic process"/>
    <property type="evidence" value="ECO:0007669"/>
    <property type="project" value="TreeGrafter"/>
</dbReference>
<evidence type="ECO:0000256" key="2">
    <source>
        <dbReference type="ARBA" id="ARBA00022516"/>
    </source>
</evidence>
<dbReference type="GO" id="GO:0019367">
    <property type="term" value="P:fatty acid elongation, saturated fatty acid"/>
    <property type="evidence" value="ECO:0007669"/>
    <property type="project" value="TreeGrafter"/>
</dbReference>
<protein>
    <recommendedName>
        <fullName evidence="10">Elongation of very long chain fatty acids protein</fullName>
        <ecNumber evidence="10">2.3.1.199</ecNumber>
    </recommendedName>
    <alternativeName>
        <fullName evidence="10">Very-long-chain 3-oxoacyl-CoA synthase</fullName>
    </alternativeName>
</protein>
<evidence type="ECO:0000256" key="10">
    <source>
        <dbReference type="RuleBase" id="RU361115"/>
    </source>
</evidence>
<dbReference type="GO" id="GO:0009922">
    <property type="term" value="F:fatty acid elongase activity"/>
    <property type="evidence" value="ECO:0007669"/>
    <property type="project" value="UniProtKB-EC"/>
</dbReference>
<feature type="region of interest" description="Disordered" evidence="11">
    <location>
        <begin position="257"/>
        <end position="276"/>
    </location>
</feature>
<dbReference type="GO" id="GO:0034626">
    <property type="term" value="P:fatty acid elongation, polyunsaturated fatty acid"/>
    <property type="evidence" value="ECO:0007669"/>
    <property type="project" value="TreeGrafter"/>
</dbReference>
<evidence type="ECO:0000313" key="12">
    <source>
        <dbReference type="EMBL" id="KAF0290129.1"/>
    </source>
</evidence>
<sequence>MALETVRDITAGLWQRRDPRVRHQLLQASPSLVLAVLAAYLLLVRYGPRLMKNRQTPNLTLAMAAYNVLQVTLSAYMMREFIVSRPQRVICAVVDVSENPVSKRLADACWLFHISKAVDFLDTVFLVLKKDNKRLTYLHVFHHASMFFSYYIATLFSPGGASWLGCALNCFVHCVMYGYYFLAALGPAVRRHLWWKRYLTQLQMIQFSIILLHIISMRLPGLRCGAPLWAGAMTFVYLLVLTGLFLNFYMRSYRGDAKRQSGEPKPRAASTEVTTSTPVKKQKHLPLIWRMLQTHGLGCFHQND</sequence>
<keyword evidence="7 10" id="KW-0443">Lipid metabolism</keyword>
<dbReference type="PANTHER" id="PTHR11157:SF126">
    <property type="entry name" value="ELONGATION OF VERY LONG CHAIN FATTY ACIDS PROTEIN"/>
    <property type="match status" value="1"/>
</dbReference>
<keyword evidence="3 10" id="KW-0808">Transferase</keyword>
<proteinExistence type="inferred from homology"/>
<dbReference type="Pfam" id="PF01151">
    <property type="entry name" value="ELO"/>
    <property type="match status" value="1"/>
</dbReference>
<feature type="compositionally biased region" description="Basic and acidic residues" evidence="11">
    <location>
        <begin position="257"/>
        <end position="266"/>
    </location>
</feature>
<name>A0A6A4V4E0_AMPAM</name>
<evidence type="ECO:0000256" key="4">
    <source>
        <dbReference type="ARBA" id="ARBA00022692"/>
    </source>
</evidence>
<dbReference type="EMBL" id="VIIS01001979">
    <property type="protein sequence ID" value="KAF0290129.1"/>
    <property type="molecule type" value="Genomic_DNA"/>
</dbReference>
<evidence type="ECO:0000256" key="6">
    <source>
        <dbReference type="ARBA" id="ARBA00022989"/>
    </source>
</evidence>
<dbReference type="Proteomes" id="UP000440578">
    <property type="component" value="Unassembled WGS sequence"/>
</dbReference>
<reference evidence="13 14" key="1">
    <citation type="submission" date="2019-07" db="EMBL/GenBank/DDBJ databases">
        <title>Draft genome assembly of a fouling barnacle, Amphibalanus amphitrite (Darwin, 1854): The first reference genome for Thecostraca.</title>
        <authorList>
            <person name="Kim W."/>
        </authorList>
    </citation>
    <scope>NUCLEOTIDE SEQUENCE [LARGE SCALE GENOMIC DNA]</scope>
    <source>
        <strain evidence="13">SNU_AA5</strain>
        <tissue evidence="13">Soma without cirri and trophi</tissue>
    </source>
</reference>
<dbReference type="EC" id="2.3.1.199" evidence="10"/>
<accession>A0A6A4V4E0</accession>
<feature type="transmembrane region" description="Helical" evidence="10">
    <location>
        <begin position="135"/>
        <end position="156"/>
    </location>
</feature>
<evidence type="ECO:0000313" key="14">
    <source>
        <dbReference type="Proteomes" id="UP000440578"/>
    </source>
</evidence>
<comment type="catalytic activity">
    <reaction evidence="10">
        <text>a very-long-chain acyl-CoA + malonyl-CoA + H(+) = a very-long-chain 3-oxoacyl-CoA + CO2 + CoA</text>
        <dbReference type="Rhea" id="RHEA:32727"/>
        <dbReference type="ChEBI" id="CHEBI:15378"/>
        <dbReference type="ChEBI" id="CHEBI:16526"/>
        <dbReference type="ChEBI" id="CHEBI:57287"/>
        <dbReference type="ChEBI" id="CHEBI:57384"/>
        <dbReference type="ChEBI" id="CHEBI:90725"/>
        <dbReference type="ChEBI" id="CHEBI:90736"/>
        <dbReference type="EC" id="2.3.1.199"/>
    </reaction>
</comment>
<dbReference type="EMBL" id="VIIS01001904">
    <property type="protein sequence ID" value="KAF0291157.1"/>
    <property type="molecule type" value="Genomic_DNA"/>
</dbReference>
<gene>
    <name evidence="13" type="primary">ELOVL4_0</name>
    <name evidence="12" type="synonym">ELOVL4_2</name>
    <name evidence="13" type="ORF">FJT64_010702</name>
    <name evidence="12" type="ORF">FJT64_011653</name>
</gene>
<dbReference type="AlphaFoldDB" id="A0A6A4V4E0"/>
<dbReference type="InterPro" id="IPR002076">
    <property type="entry name" value="ELO_fam"/>
</dbReference>
<keyword evidence="14" id="KW-1185">Reference proteome</keyword>
<dbReference type="GO" id="GO:0030148">
    <property type="term" value="P:sphingolipid biosynthetic process"/>
    <property type="evidence" value="ECO:0007669"/>
    <property type="project" value="TreeGrafter"/>
</dbReference>
<evidence type="ECO:0000256" key="7">
    <source>
        <dbReference type="ARBA" id="ARBA00023098"/>
    </source>
</evidence>
<evidence type="ECO:0000256" key="11">
    <source>
        <dbReference type="SAM" id="MobiDB-lite"/>
    </source>
</evidence>